<protein>
    <recommendedName>
        <fullName evidence="3">START domain-containing protein</fullName>
    </recommendedName>
</protein>
<dbReference type="InterPro" id="IPR051213">
    <property type="entry name" value="START_lipid_transfer"/>
</dbReference>
<feature type="domain" description="START" evidence="3">
    <location>
        <begin position="145"/>
        <end position="334"/>
    </location>
</feature>
<evidence type="ECO:0000256" key="2">
    <source>
        <dbReference type="SAM" id="Phobius"/>
    </source>
</evidence>
<feature type="compositionally biased region" description="Low complexity" evidence="1">
    <location>
        <begin position="433"/>
        <end position="451"/>
    </location>
</feature>
<name>A0ABD1AIF4_CARAN</name>
<dbReference type="Gene3D" id="3.30.530.20">
    <property type="match status" value="1"/>
</dbReference>
<dbReference type="InterPro" id="IPR023393">
    <property type="entry name" value="START-like_dom_sf"/>
</dbReference>
<organism evidence="4 5">
    <name type="scientific">Cardamine amara subsp. amara</name>
    <dbReference type="NCBI Taxonomy" id="228776"/>
    <lineage>
        <taxon>Eukaryota</taxon>
        <taxon>Viridiplantae</taxon>
        <taxon>Streptophyta</taxon>
        <taxon>Embryophyta</taxon>
        <taxon>Tracheophyta</taxon>
        <taxon>Spermatophyta</taxon>
        <taxon>Magnoliopsida</taxon>
        <taxon>eudicotyledons</taxon>
        <taxon>Gunneridae</taxon>
        <taxon>Pentapetalae</taxon>
        <taxon>rosids</taxon>
        <taxon>malvids</taxon>
        <taxon>Brassicales</taxon>
        <taxon>Brassicaceae</taxon>
        <taxon>Cardamineae</taxon>
        <taxon>Cardamine</taxon>
    </lineage>
</organism>
<dbReference type="CDD" id="cd08870">
    <property type="entry name" value="START_STARD2_7-like"/>
    <property type="match status" value="1"/>
</dbReference>
<feature type="transmembrane region" description="Helical" evidence="2">
    <location>
        <begin position="391"/>
        <end position="419"/>
    </location>
</feature>
<dbReference type="SUPFAM" id="SSF55961">
    <property type="entry name" value="Bet v1-like"/>
    <property type="match status" value="1"/>
</dbReference>
<feature type="transmembrane region" description="Helical" evidence="2">
    <location>
        <begin position="7"/>
        <end position="28"/>
    </location>
</feature>
<evidence type="ECO:0000313" key="4">
    <source>
        <dbReference type="EMBL" id="KAL1206562.1"/>
    </source>
</evidence>
<proteinExistence type="predicted"/>
<dbReference type="PROSITE" id="PS50848">
    <property type="entry name" value="START"/>
    <property type="match status" value="1"/>
</dbReference>
<accession>A0ABD1AIF4</accession>
<dbReference type="PANTHER" id="PTHR19308">
    <property type="entry name" value="PHOSPHATIDYLCHOLINE TRANSFER PROTEIN"/>
    <property type="match status" value="1"/>
</dbReference>
<dbReference type="FunFam" id="3.30.530.20:FF:000006">
    <property type="entry name" value="StAR-related lipid transfer protein 7, mitochondrial"/>
    <property type="match status" value="1"/>
</dbReference>
<feature type="region of interest" description="Disordered" evidence="1">
    <location>
        <begin position="429"/>
        <end position="451"/>
    </location>
</feature>
<evidence type="ECO:0000313" key="5">
    <source>
        <dbReference type="Proteomes" id="UP001558713"/>
    </source>
</evidence>
<keyword evidence="2" id="KW-1133">Transmembrane helix</keyword>
<evidence type="ECO:0000256" key="1">
    <source>
        <dbReference type="SAM" id="MobiDB-lite"/>
    </source>
</evidence>
<dbReference type="GO" id="GO:0005737">
    <property type="term" value="C:cytoplasm"/>
    <property type="evidence" value="ECO:0007669"/>
    <property type="project" value="UniProtKB-ARBA"/>
</dbReference>
<dbReference type="Pfam" id="PF01852">
    <property type="entry name" value="START"/>
    <property type="match status" value="1"/>
</dbReference>
<dbReference type="PANTHER" id="PTHR19308:SF37">
    <property type="entry name" value="POLYKETIDE CYCLASE_DEHYDRASE AND LIPID TRANSPORT SUPERFAMILY PROTEIN"/>
    <property type="match status" value="1"/>
</dbReference>
<gene>
    <name evidence="4" type="ORF">V5N11_027130</name>
</gene>
<dbReference type="EMBL" id="JBANAX010000497">
    <property type="protein sequence ID" value="KAL1206562.1"/>
    <property type="molecule type" value="Genomic_DNA"/>
</dbReference>
<keyword evidence="5" id="KW-1185">Reference proteome</keyword>
<keyword evidence="2" id="KW-0812">Transmembrane</keyword>
<evidence type="ECO:0000259" key="3">
    <source>
        <dbReference type="PROSITE" id="PS50848"/>
    </source>
</evidence>
<dbReference type="Proteomes" id="UP001558713">
    <property type="component" value="Unassembled WGS sequence"/>
</dbReference>
<keyword evidence="2" id="KW-0472">Membrane</keyword>
<sequence length="451" mass="50323">MAVLESIILGLISGWLAFVVGLVIGWTWKPRWVSDSNNQQVKLRCSAPRSFDLSLPSSSPSSSVTSPLKGFGSAPCLKALVCDTWTMALRQQRTISSSSSESSEQDGVLISGVKKTEEKLPNTVTGLDLRHLVQLVERKDGGHAWIQMMDRFTSGMRYQAWLREPKNGPTEYRSRTVFEDTTPEILRDFFWDDEFRPTWDTMLSNATIVEECTNTGTMIVRWIRKFPFFCSDREYVTGRRIWNCGNSYYCVTKGVSVPSIPRNNKQRRVDLFYSSWCIRPVESRRDDGVKSACEVLLFHHEDMGIPREIAKLGVKRGMWGAVKKMEPGLRAYQTQRLSEGGTKLSRCAYMAQINTKITPEHLVSLSNGASPVPETPVTVNQGNRAANLQKLLILGGAIAVVCSLSSGAFVPPAFLLGFGKRFVNGGRKRQVEGTTSQSQGQSQSQNQTTSE</sequence>
<comment type="caution">
    <text evidence="4">The sequence shown here is derived from an EMBL/GenBank/DDBJ whole genome shotgun (WGS) entry which is preliminary data.</text>
</comment>
<dbReference type="InterPro" id="IPR002913">
    <property type="entry name" value="START_lipid-bd_dom"/>
</dbReference>
<dbReference type="AlphaFoldDB" id="A0ABD1AIF4"/>
<reference evidence="4 5" key="1">
    <citation type="submission" date="2024-04" db="EMBL/GenBank/DDBJ databases">
        <title>Genome assembly C_amara_ONT_v2.</title>
        <authorList>
            <person name="Yant L."/>
            <person name="Moore C."/>
            <person name="Slenker M."/>
        </authorList>
    </citation>
    <scope>NUCLEOTIDE SEQUENCE [LARGE SCALE GENOMIC DNA]</scope>
    <source>
        <tissue evidence="4">Leaf</tissue>
    </source>
</reference>